<reference evidence="1" key="2">
    <citation type="journal article" date="2015" name="Data Brief">
        <title>Shoot transcriptome of the giant reed, Arundo donax.</title>
        <authorList>
            <person name="Barrero R.A."/>
            <person name="Guerrero F.D."/>
            <person name="Moolhuijzen P."/>
            <person name="Goolsby J.A."/>
            <person name="Tidwell J."/>
            <person name="Bellgard S.E."/>
            <person name="Bellgard M.I."/>
        </authorList>
    </citation>
    <scope>NUCLEOTIDE SEQUENCE</scope>
    <source>
        <tissue evidence="1">Shoot tissue taken approximately 20 cm above the soil surface</tissue>
    </source>
</reference>
<accession>A0A0A9ALN9</accession>
<dbReference type="EMBL" id="GBRH01249893">
    <property type="protein sequence ID" value="JAD48002.1"/>
    <property type="molecule type" value="Transcribed_RNA"/>
</dbReference>
<reference evidence="1" key="1">
    <citation type="submission" date="2014-09" db="EMBL/GenBank/DDBJ databases">
        <authorList>
            <person name="Magalhaes I.L.F."/>
            <person name="Oliveira U."/>
            <person name="Santos F.R."/>
            <person name="Vidigal T.H.D.A."/>
            <person name="Brescovit A.D."/>
            <person name="Santos A.J."/>
        </authorList>
    </citation>
    <scope>NUCLEOTIDE SEQUENCE</scope>
    <source>
        <tissue evidence="1">Shoot tissue taken approximately 20 cm above the soil surface</tissue>
    </source>
</reference>
<evidence type="ECO:0000313" key="1">
    <source>
        <dbReference type="EMBL" id="JAD48002.1"/>
    </source>
</evidence>
<dbReference type="AlphaFoldDB" id="A0A0A9ALN9"/>
<name>A0A0A9ALN9_ARUDO</name>
<proteinExistence type="predicted"/>
<protein>
    <submittedName>
        <fullName evidence="1">Uncharacterized protein</fullName>
    </submittedName>
</protein>
<organism evidence="1">
    <name type="scientific">Arundo donax</name>
    <name type="common">Giant reed</name>
    <name type="synonym">Donax arundinaceus</name>
    <dbReference type="NCBI Taxonomy" id="35708"/>
    <lineage>
        <taxon>Eukaryota</taxon>
        <taxon>Viridiplantae</taxon>
        <taxon>Streptophyta</taxon>
        <taxon>Embryophyta</taxon>
        <taxon>Tracheophyta</taxon>
        <taxon>Spermatophyta</taxon>
        <taxon>Magnoliopsida</taxon>
        <taxon>Liliopsida</taxon>
        <taxon>Poales</taxon>
        <taxon>Poaceae</taxon>
        <taxon>PACMAD clade</taxon>
        <taxon>Arundinoideae</taxon>
        <taxon>Arundineae</taxon>
        <taxon>Arundo</taxon>
    </lineage>
</organism>
<sequence length="26" mass="2979">MMRYFDSNTVLACCWPLPGEFPSLSN</sequence>